<sequence length="335" mass="37060">MDRTASDAATISSLYGPGTIGCWLCALLSIIVSWKFNVTVRSKDTLPNDFIAALLLPAIAGIHLVCEVASHTVRSETSKALPPPVDSMHKLEGTSTISATLVICETYTIVAPGLMALAVSWGNFKRFFCLLVVTGICSSGTFLLISHTSLYKDLRPLAFAYIWAIIFLFLLIFLLFIPFVHGIRRSFMSLIFHFATPFNDFPRPTVNAEYLWSIYFYYLAQSFIRGLGRIKGAASPGALFLIPTTPYSLHDLDQAVALAGGLVTLILGVHDIVKKHYPWFMSPPLGHGRPSEYQSSYSRGGMLHPDTVWDDQSLLLRRLDYDHSVSGLPGRSKPR</sequence>
<evidence type="ECO:0000256" key="1">
    <source>
        <dbReference type="SAM" id="Phobius"/>
    </source>
</evidence>
<gene>
    <name evidence="2" type="ORF">K491DRAFT_282244</name>
</gene>
<dbReference type="Proteomes" id="UP000799324">
    <property type="component" value="Unassembled WGS sequence"/>
</dbReference>
<dbReference type="EMBL" id="MU004290">
    <property type="protein sequence ID" value="KAF2662181.1"/>
    <property type="molecule type" value="Genomic_DNA"/>
</dbReference>
<reference evidence="2" key="1">
    <citation type="journal article" date="2020" name="Stud. Mycol.">
        <title>101 Dothideomycetes genomes: a test case for predicting lifestyles and emergence of pathogens.</title>
        <authorList>
            <person name="Haridas S."/>
            <person name="Albert R."/>
            <person name="Binder M."/>
            <person name="Bloem J."/>
            <person name="Labutti K."/>
            <person name="Salamov A."/>
            <person name="Andreopoulos B."/>
            <person name="Baker S."/>
            <person name="Barry K."/>
            <person name="Bills G."/>
            <person name="Bluhm B."/>
            <person name="Cannon C."/>
            <person name="Castanera R."/>
            <person name="Culley D."/>
            <person name="Daum C."/>
            <person name="Ezra D."/>
            <person name="Gonzalez J."/>
            <person name="Henrissat B."/>
            <person name="Kuo A."/>
            <person name="Liang C."/>
            <person name="Lipzen A."/>
            <person name="Lutzoni F."/>
            <person name="Magnuson J."/>
            <person name="Mondo S."/>
            <person name="Nolan M."/>
            <person name="Ohm R."/>
            <person name="Pangilinan J."/>
            <person name="Park H.-J."/>
            <person name="Ramirez L."/>
            <person name="Alfaro M."/>
            <person name="Sun H."/>
            <person name="Tritt A."/>
            <person name="Yoshinaga Y."/>
            <person name="Zwiers L.-H."/>
            <person name="Turgeon B."/>
            <person name="Goodwin S."/>
            <person name="Spatafora J."/>
            <person name="Crous P."/>
            <person name="Grigoriev I."/>
        </authorList>
    </citation>
    <scope>NUCLEOTIDE SEQUENCE</scope>
    <source>
        <strain evidence="2">CBS 122681</strain>
    </source>
</reference>
<feature type="transmembrane region" description="Helical" evidence="1">
    <location>
        <begin position="93"/>
        <end position="115"/>
    </location>
</feature>
<keyword evidence="1" id="KW-0472">Membrane</keyword>
<feature type="transmembrane region" description="Helical" evidence="1">
    <location>
        <begin position="158"/>
        <end position="180"/>
    </location>
</feature>
<keyword evidence="1" id="KW-0812">Transmembrane</keyword>
<dbReference type="AlphaFoldDB" id="A0A6A6TS71"/>
<dbReference type="OrthoDB" id="2309723at2759"/>
<feature type="transmembrane region" description="Helical" evidence="1">
    <location>
        <begin position="127"/>
        <end position="146"/>
    </location>
</feature>
<dbReference type="PROSITE" id="PS51257">
    <property type="entry name" value="PROKAR_LIPOPROTEIN"/>
    <property type="match status" value="1"/>
</dbReference>
<feature type="transmembrane region" description="Helical" evidence="1">
    <location>
        <begin position="20"/>
        <end position="38"/>
    </location>
</feature>
<proteinExistence type="predicted"/>
<feature type="transmembrane region" description="Helical" evidence="1">
    <location>
        <begin position="50"/>
        <end position="73"/>
    </location>
</feature>
<evidence type="ECO:0000313" key="2">
    <source>
        <dbReference type="EMBL" id="KAF2662181.1"/>
    </source>
</evidence>
<keyword evidence="1" id="KW-1133">Transmembrane helix</keyword>
<keyword evidence="3" id="KW-1185">Reference proteome</keyword>
<name>A0A6A6TS71_9PLEO</name>
<protein>
    <submittedName>
        <fullName evidence="2">Uncharacterized protein</fullName>
    </submittedName>
</protein>
<accession>A0A6A6TS71</accession>
<evidence type="ECO:0000313" key="3">
    <source>
        <dbReference type="Proteomes" id="UP000799324"/>
    </source>
</evidence>
<organism evidence="2 3">
    <name type="scientific">Lophiostoma macrostomum CBS 122681</name>
    <dbReference type="NCBI Taxonomy" id="1314788"/>
    <lineage>
        <taxon>Eukaryota</taxon>
        <taxon>Fungi</taxon>
        <taxon>Dikarya</taxon>
        <taxon>Ascomycota</taxon>
        <taxon>Pezizomycotina</taxon>
        <taxon>Dothideomycetes</taxon>
        <taxon>Pleosporomycetidae</taxon>
        <taxon>Pleosporales</taxon>
        <taxon>Lophiostomataceae</taxon>
        <taxon>Lophiostoma</taxon>
    </lineage>
</organism>